<dbReference type="EMBL" id="CM007898">
    <property type="protein sequence ID" value="OTG13645.1"/>
    <property type="molecule type" value="Genomic_DNA"/>
</dbReference>
<reference evidence="2" key="1">
    <citation type="journal article" date="2017" name="Nature">
        <title>The sunflower genome provides insights into oil metabolism, flowering and Asterid evolution.</title>
        <authorList>
            <person name="Badouin H."/>
            <person name="Gouzy J."/>
            <person name="Grassa C.J."/>
            <person name="Murat F."/>
            <person name="Staton S.E."/>
            <person name="Cottret L."/>
            <person name="Lelandais-Briere C."/>
            <person name="Owens G.L."/>
            <person name="Carrere S."/>
            <person name="Mayjonade B."/>
            <person name="Legrand L."/>
            <person name="Gill N."/>
            <person name="Kane N.C."/>
            <person name="Bowers J.E."/>
            <person name="Hubner S."/>
            <person name="Bellec A."/>
            <person name="Berard A."/>
            <person name="Berges H."/>
            <person name="Blanchet N."/>
            <person name="Boniface M.C."/>
            <person name="Brunel D."/>
            <person name="Catrice O."/>
            <person name="Chaidir N."/>
            <person name="Claudel C."/>
            <person name="Donnadieu C."/>
            <person name="Faraut T."/>
            <person name="Fievet G."/>
            <person name="Helmstetter N."/>
            <person name="King M."/>
            <person name="Knapp S.J."/>
            <person name="Lai Z."/>
            <person name="Le Paslier M.C."/>
            <person name="Lippi Y."/>
            <person name="Lorenzon L."/>
            <person name="Mandel J.R."/>
            <person name="Marage G."/>
            <person name="Marchand G."/>
            <person name="Marquand E."/>
            <person name="Bret-Mestries E."/>
            <person name="Morien E."/>
            <person name="Nambeesan S."/>
            <person name="Nguyen T."/>
            <person name="Pegot-Espagnet P."/>
            <person name="Pouilly N."/>
            <person name="Raftis F."/>
            <person name="Sallet E."/>
            <person name="Schiex T."/>
            <person name="Thomas J."/>
            <person name="Vandecasteele C."/>
            <person name="Vares D."/>
            <person name="Vear F."/>
            <person name="Vautrin S."/>
            <person name="Crespi M."/>
            <person name="Mangin B."/>
            <person name="Burke J.M."/>
            <person name="Salse J."/>
            <person name="Munos S."/>
            <person name="Vincourt P."/>
            <person name="Rieseberg L.H."/>
            <person name="Langlade N.B."/>
        </authorList>
    </citation>
    <scope>NUCLEOTIDE SEQUENCE [LARGE SCALE GENOMIC DNA]</scope>
    <source>
        <strain evidence="2">cv. SF193</strain>
    </source>
</reference>
<name>A0A251TR84_HELAN</name>
<dbReference type="InParanoid" id="A0A251TR84"/>
<accession>A0A251TR84</accession>
<evidence type="ECO:0000313" key="1">
    <source>
        <dbReference type="EMBL" id="OTG13645.1"/>
    </source>
</evidence>
<proteinExistence type="predicted"/>
<protein>
    <submittedName>
        <fullName evidence="1">Uncharacterized protein</fullName>
    </submittedName>
</protein>
<dbReference type="AlphaFoldDB" id="A0A251TR84"/>
<evidence type="ECO:0000313" key="2">
    <source>
        <dbReference type="Proteomes" id="UP000215914"/>
    </source>
</evidence>
<keyword evidence="2" id="KW-1185">Reference proteome</keyword>
<gene>
    <name evidence="1" type="ORF">HannXRQ_Chr09g0240441</name>
</gene>
<organism evidence="1 2">
    <name type="scientific">Helianthus annuus</name>
    <name type="common">Common sunflower</name>
    <dbReference type="NCBI Taxonomy" id="4232"/>
    <lineage>
        <taxon>Eukaryota</taxon>
        <taxon>Viridiplantae</taxon>
        <taxon>Streptophyta</taxon>
        <taxon>Embryophyta</taxon>
        <taxon>Tracheophyta</taxon>
        <taxon>Spermatophyta</taxon>
        <taxon>Magnoliopsida</taxon>
        <taxon>eudicotyledons</taxon>
        <taxon>Gunneridae</taxon>
        <taxon>Pentapetalae</taxon>
        <taxon>asterids</taxon>
        <taxon>campanulids</taxon>
        <taxon>Asterales</taxon>
        <taxon>Asteraceae</taxon>
        <taxon>Asteroideae</taxon>
        <taxon>Heliantheae alliance</taxon>
        <taxon>Heliantheae</taxon>
        <taxon>Helianthus</taxon>
    </lineage>
</organism>
<dbReference type="Proteomes" id="UP000215914">
    <property type="component" value="Chromosome 9"/>
</dbReference>
<sequence>MYIIHKLQPHSSRNPTTPRLQVYTVITCGTCCLEGWSGHGLRYMEKLRSLMVYVHMVYEILKK</sequence>